<protein>
    <submittedName>
        <fullName evidence="5">Iron complex transport system ATP-binding protein</fullName>
    </submittedName>
</protein>
<dbReference type="GO" id="GO:0016887">
    <property type="term" value="F:ATP hydrolysis activity"/>
    <property type="evidence" value="ECO:0007669"/>
    <property type="project" value="InterPro"/>
</dbReference>
<dbReference type="InterPro" id="IPR003593">
    <property type="entry name" value="AAA+_ATPase"/>
</dbReference>
<dbReference type="PROSITE" id="PS50893">
    <property type="entry name" value="ABC_TRANSPORTER_2"/>
    <property type="match status" value="1"/>
</dbReference>
<proteinExistence type="predicted"/>
<reference evidence="6" key="1">
    <citation type="submission" date="2016-12" db="EMBL/GenBank/DDBJ databases">
        <authorList>
            <person name="Varghese N."/>
            <person name="Submissions S."/>
        </authorList>
    </citation>
    <scope>NUCLEOTIDE SEQUENCE [LARGE SCALE GENOMIC DNA]</scope>
    <source>
        <strain evidence="6">DSM 11544</strain>
    </source>
</reference>
<gene>
    <name evidence="5" type="ORF">SAMN02745215_00992</name>
</gene>
<dbReference type="InterPro" id="IPR027417">
    <property type="entry name" value="P-loop_NTPase"/>
</dbReference>
<dbReference type="GO" id="GO:0005524">
    <property type="term" value="F:ATP binding"/>
    <property type="evidence" value="ECO:0007669"/>
    <property type="project" value="UniProtKB-KW"/>
</dbReference>
<dbReference type="CDD" id="cd03214">
    <property type="entry name" value="ABC_Iron-Siderophores_B12_Hemin"/>
    <property type="match status" value="1"/>
</dbReference>
<feature type="domain" description="ABC transporter" evidence="4">
    <location>
        <begin position="3"/>
        <end position="235"/>
    </location>
</feature>
<dbReference type="PANTHER" id="PTHR42794:SF2">
    <property type="entry name" value="ABC TRANSPORTER ATP-BINDING PROTEIN"/>
    <property type="match status" value="1"/>
</dbReference>
<keyword evidence="2" id="KW-0547">Nucleotide-binding</keyword>
<name>A0A1M7SKE5_9FIRM</name>
<dbReference type="EMBL" id="FRDN01000004">
    <property type="protein sequence ID" value="SHN58939.1"/>
    <property type="molecule type" value="Genomic_DNA"/>
</dbReference>
<keyword evidence="1" id="KW-0813">Transport</keyword>
<dbReference type="AlphaFoldDB" id="A0A1M7SKE5"/>
<evidence type="ECO:0000259" key="4">
    <source>
        <dbReference type="PROSITE" id="PS50893"/>
    </source>
</evidence>
<dbReference type="Proteomes" id="UP000184010">
    <property type="component" value="Unassembled WGS sequence"/>
</dbReference>
<evidence type="ECO:0000256" key="3">
    <source>
        <dbReference type="ARBA" id="ARBA00022840"/>
    </source>
</evidence>
<sequence>MELKLTGVTCKIQDITIVQDVSLEVKDGEFVGLIGPNGSGKTTLLKNIYRVYSPCQGVISMMGEDISRQSFKKTFRNMSVVAQEITHDFDFIVREVVMMGRTPHKSILEQDTEEDERIVRESLAEVGILELMDRHYATLSGGEKQRVQVARALAQKAQLLIMDEPTNHLDIAYKIQIMKMVKDLGITVLTTLHDLNIAALYCDRIYVLSEGRIVGQGTPEAVLCPEMLAKVFGVAAEVSVHPMTKKPNITFLP</sequence>
<dbReference type="PROSITE" id="PS00211">
    <property type="entry name" value="ABC_TRANSPORTER_1"/>
    <property type="match status" value="1"/>
</dbReference>
<dbReference type="SUPFAM" id="SSF52540">
    <property type="entry name" value="P-loop containing nucleoside triphosphate hydrolases"/>
    <property type="match status" value="1"/>
</dbReference>
<dbReference type="Pfam" id="PF00005">
    <property type="entry name" value="ABC_tran"/>
    <property type="match status" value="1"/>
</dbReference>
<dbReference type="RefSeq" id="WP_072771540.1">
    <property type="nucleotide sequence ID" value="NZ_FRDN01000004.1"/>
</dbReference>
<keyword evidence="6" id="KW-1185">Reference proteome</keyword>
<dbReference type="Gene3D" id="3.40.50.300">
    <property type="entry name" value="P-loop containing nucleotide triphosphate hydrolases"/>
    <property type="match status" value="1"/>
</dbReference>
<evidence type="ECO:0000313" key="6">
    <source>
        <dbReference type="Proteomes" id="UP000184010"/>
    </source>
</evidence>
<dbReference type="InterPro" id="IPR017871">
    <property type="entry name" value="ABC_transporter-like_CS"/>
</dbReference>
<evidence type="ECO:0000256" key="2">
    <source>
        <dbReference type="ARBA" id="ARBA00022741"/>
    </source>
</evidence>
<evidence type="ECO:0000256" key="1">
    <source>
        <dbReference type="ARBA" id="ARBA00022448"/>
    </source>
</evidence>
<dbReference type="FunFam" id="3.40.50.300:FF:000134">
    <property type="entry name" value="Iron-enterobactin ABC transporter ATP-binding protein"/>
    <property type="match status" value="1"/>
</dbReference>
<dbReference type="STRING" id="1121395.SAMN02745215_00992"/>
<dbReference type="PANTHER" id="PTHR42794">
    <property type="entry name" value="HEMIN IMPORT ATP-BINDING PROTEIN HMUV"/>
    <property type="match status" value="1"/>
</dbReference>
<keyword evidence="3 5" id="KW-0067">ATP-binding</keyword>
<organism evidence="5 6">
    <name type="scientific">Desulfitobacterium chlororespirans DSM 11544</name>
    <dbReference type="NCBI Taxonomy" id="1121395"/>
    <lineage>
        <taxon>Bacteria</taxon>
        <taxon>Bacillati</taxon>
        <taxon>Bacillota</taxon>
        <taxon>Clostridia</taxon>
        <taxon>Eubacteriales</taxon>
        <taxon>Desulfitobacteriaceae</taxon>
        <taxon>Desulfitobacterium</taxon>
    </lineage>
</organism>
<evidence type="ECO:0000313" key="5">
    <source>
        <dbReference type="EMBL" id="SHN58939.1"/>
    </source>
</evidence>
<accession>A0A1M7SKE5</accession>
<dbReference type="InterPro" id="IPR003439">
    <property type="entry name" value="ABC_transporter-like_ATP-bd"/>
</dbReference>
<dbReference type="SMART" id="SM00382">
    <property type="entry name" value="AAA"/>
    <property type="match status" value="1"/>
</dbReference>